<comment type="caution">
    <text evidence="1">The sequence shown here is derived from an EMBL/GenBank/DDBJ whole genome shotgun (WGS) entry which is preliminary data.</text>
</comment>
<sequence>MSADLIKDSEYKAWLKDLKSRIRQSQIKAIIKVNDELLRLYWDLG</sequence>
<name>A0A5J4S992_9ZZZZ</name>
<accession>A0A5J4S992</accession>
<reference evidence="1" key="1">
    <citation type="submission" date="2019-03" db="EMBL/GenBank/DDBJ databases">
        <title>Single cell metagenomics reveals metabolic interactions within the superorganism composed of flagellate Streblomastix strix and complex community of Bacteroidetes bacteria on its surface.</title>
        <authorList>
            <person name="Treitli S.C."/>
            <person name="Kolisko M."/>
            <person name="Husnik F."/>
            <person name="Keeling P."/>
            <person name="Hampl V."/>
        </authorList>
    </citation>
    <scope>NUCLEOTIDE SEQUENCE</scope>
    <source>
        <strain evidence="1">STM</strain>
    </source>
</reference>
<organism evidence="1">
    <name type="scientific">termite gut metagenome</name>
    <dbReference type="NCBI Taxonomy" id="433724"/>
    <lineage>
        <taxon>unclassified sequences</taxon>
        <taxon>metagenomes</taxon>
        <taxon>organismal metagenomes</taxon>
    </lineage>
</organism>
<proteinExistence type="predicted"/>
<feature type="non-terminal residue" evidence="1">
    <location>
        <position position="45"/>
    </location>
</feature>
<protein>
    <recommendedName>
        <fullName evidence="2">YhcG N-terminal domain-containing protein</fullName>
    </recommendedName>
</protein>
<dbReference type="AlphaFoldDB" id="A0A5J4S992"/>
<gene>
    <name evidence="1" type="ORF">EZS27_009817</name>
</gene>
<dbReference type="EMBL" id="SNRY01000326">
    <property type="protein sequence ID" value="KAA6342448.1"/>
    <property type="molecule type" value="Genomic_DNA"/>
</dbReference>
<evidence type="ECO:0008006" key="2">
    <source>
        <dbReference type="Google" id="ProtNLM"/>
    </source>
</evidence>
<evidence type="ECO:0000313" key="1">
    <source>
        <dbReference type="EMBL" id="KAA6342448.1"/>
    </source>
</evidence>